<reference evidence="6 7" key="1">
    <citation type="submission" date="2023-07" db="EMBL/GenBank/DDBJ databases">
        <title>Genomic Encyclopedia of Type Strains, Phase IV (KMG-IV): sequencing the most valuable type-strain genomes for metagenomic binning, comparative biology and taxonomic classification.</title>
        <authorList>
            <person name="Goeker M."/>
        </authorList>
    </citation>
    <scope>NUCLEOTIDE SEQUENCE [LARGE SCALE GENOMIC DNA]</scope>
    <source>
        <strain evidence="6 7">DSM 18695</strain>
    </source>
</reference>
<organism evidence="6 7">
    <name type="scientific">Caulobacter ginsengisoli</name>
    <dbReference type="NCBI Taxonomy" id="400775"/>
    <lineage>
        <taxon>Bacteria</taxon>
        <taxon>Pseudomonadati</taxon>
        <taxon>Pseudomonadota</taxon>
        <taxon>Alphaproteobacteria</taxon>
        <taxon>Caulobacterales</taxon>
        <taxon>Caulobacteraceae</taxon>
        <taxon>Caulobacter</taxon>
    </lineage>
</organism>
<dbReference type="Proteomes" id="UP001228905">
    <property type="component" value="Unassembled WGS sequence"/>
</dbReference>
<dbReference type="PANTHER" id="PTHR30055:SF234">
    <property type="entry name" value="HTH-TYPE TRANSCRIPTIONAL REGULATOR BETI"/>
    <property type="match status" value="1"/>
</dbReference>
<dbReference type="InterPro" id="IPR009057">
    <property type="entry name" value="Homeodomain-like_sf"/>
</dbReference>
<dbReference type="PANTHER" id="PTHR30055">
    <property type="entry name" value="HTH-TYPE TRANSCRIPTIONAL REGULATOR RUTR"/>
    <property type="match status" value="1"/>
</dbReference>
<comment type="caution">
    <text evidence="6">The sequence shown here is derived from an EMBL/GenBank/DDBJ whole genome shotgun (WGS) entry which is preliminary data.</text>
</comment>
<name>A0ABU0IPM3_9CAUL</name>
<dbReference type="RefSeq" id="WP_307348255.1">
    <property type="nucleotide sequence ID" value="NZ_JAUSVS010000002.1"/>
</dbReference>
<evidence type="ECO:0000313" key="6">
    <source>
        <dbReference type="EMBL" id="MDQ0463961.1"/>
    </source>
</evidence>
<gene>
    <name evidence="6" type="ORF">QO010_001732</name>
</gene>
<evidence type="ECO:0000256" key="3">
    <source>
        <dbReference type="ARBA" id="ARBA00023163"/>
    </source>
</evidence>
<dbReference type="EMBL" id="JAUSVS010000002">
    <property type="protein sequence ID" value="MDQ0463961.1"/>
    <property type="molecule type" value="Genomic_DNA"/>
</dbReference>
<evidence type="ECO:0000256" key="4">
    <source>
        <dbReference type="PROSITE-ProRule" id="PRU00335"/>
    </source>
</evidence>
<sequence length="184" mass="19890">MRKPRADSLRNRERLLEAAKAGFTEVGPEVSLEEIARRAGVGIGTLYRHFPTRDAVVEAVYRREVEQLAEAAGRLSETLAPAEALHAWMRLFIDYIATKKVVAPALGAMVGGPSELYAVTGQRFTTAISDLVSRGVAAGEIRSDVEPYDVLRAVGAFAYGASGPGWEASALRLVDIFMDGLRAQ</sequence>
<feature type="DNA-binding region" description="H-T-H motif" evidence="4">
    <location>
        <begin position="31"/>
        <end position="50"/>
    </location>
</feature>
<evidence type="ECO:0000256" key="2">
    <source>
        <dbReference type="ARBA" id="ARBA00023125"/>
    </source>
</evidence>
<dbReference type="PRINTS" id="PR00455">
    <property type="entry name" value="HTHTETR"/>
</dbReference>
<dbReference type="SUPFAM" id="SSF46689">
    <property type="entry name" value="Homeodomain-like"/>
    <property type="match status" value="1"/>
</dbReference>
<keyword evidence="7" id="KW-1185">Reference proteome</keyword>
<accession>A0ABU0IPM3</accession>
<dbReference type="Gene3D" id="1.10.357.10">
    <property type="entry name" value="Tetracycline Repressor, domain 2"/>
    <property type="match status" value="1"/>
</dbReference>
<evidence type="ECO:0000259" key="5">
    <source>
        <dbReference type="PROSITE" id="PS50977"/>
    </source>
</evidence>
<protein>
    <submittedName>
        <fullName evidence="6">AcrR family transcriptional regulator</fullName>
    </submittedName>
</protein>
<dbReference type="InterPro" id="IPR049445">
    <property type="entry name" value="TetR_SbtR-like_C"/>
</dbReference>
<keyword evidence="3" id="KW-0804">Transcription</keyword>
<evidence type="ECO:0000313" key="7">
    <source>
        <dbReference type="Proteomes" id="UP001228905"/>
    </source>
</evidence>
<feature type="domain" description="HTH tetR-type" evidence="5">
    <location>
        <begin position="9"/>
        <end position="68"/>
    </location>
</feature>
<proteinExistence type="predicted"/>
<keyword evidence="1" id="KW-0805">Transcription regulation</keyword>
<keyword evidence="2 4" id="KW-0238">DNA-binding</keyword>
<dbReference type="InterPro" id="IPR050109">
    <property type="entry name" value="HTH-type_TetR-like_transc_reg"/>
</dbReference>
<dbReference type="Pfam" id="PF21597">
    <property type="entry name" value="TetR_C_43"/>
    <property type="match status" value="1"/>
</dbReference>
<evidence type="ECO:0000256" key="1">
    <source>
        <dbReference type="ARBA" id="ARBA00023015"/>
    </source>
</evidence>
<dbReference type="InterPro" id="IPR036271">
    <property type="entry name" value="Tet_transcr_reg_TetR-rel_C_sf"/>
</dbReference>
<dbReference type="Pfam" id="PF00440">
    <property type="entry name" value="TetR_N"/>
    <property type="match status" value="1"/>
</dbReference>
<dbReference type="PROSITE" id="PS50977">
    <property type="entry name" value="HTH_TETR_2"/>
    <property type="match status" value="1"/>
</dbReference>
<dbReference type="InterPro" id="IPR001647">
    <property type="entry name" value="HTH_TetR"/>
</dbReference>
<dbReference type="SUPFAM" id="SSF48498">
    <property type="entry name" value="Tetracyclin repressor-like, C-terminal domain"/>
    <property type="match status" value="1"/>
</dbReference>